<proteinExistence type="predicted"/>
<sequence length="101" mass="10353">MMFLHSLIVGVFAVAASAAPAPAPQGEPAQDRCAGVACPENSYCKVFDFRLEHPVGCQSNGTVPADAETCGSVICPTGTTCCNSPCGVCAKPGETCLQWVC</sequence>
<dbReference type="HOGENOM" id="CLU_2249913_0_0_1"/>
<feature type="signal peptide" evidence="1">
    <location>
        <begin position="1"/>
        <end position="18"/>
    </location>
</feature>
<organism evidence="2 3">
    <name type="scientific">Colletotrichum fioriniae PJ7</name>
    <dbReference type="NCBI Taxonomy" id="1445577"/>
    <lineage>
        <taxon>Eukaryota</taxon>
        <taxon>Fungi</taxon>
        <taxon>Dikarya</taxon>
        <taxon>Ascomycota</taxon>
        <taxon>Pezizomycotina</taxon>
        <taxon>Sordariomycetes</taxon>
        <taxon>Hypocreomycetidae</taxon>
        <taxon>Glomerellales</taxon>
        <taxon>Glomerellaceae</taxon>
        <taxon>Colletotrichum</taxon>
        <taxon>Colletotrichum acutatum species complex</taxon>
    </lineage>
</organism>
<accession>A0A010RKI0</accession>
<gene>
    <name evidence="2" type="ORF">CFIO01_03404</name>
</gene>
<evidence type="ECO:0000313" key="2">
    <source>
        <dbReference type="EMBL" id="EXF80896.1"/>
    </source>
</evidence>
<dbReference type="eggNOG" id="ENOG502RA96">
    <property type="taxonomic scope" value="Eukaryota"/>
</dbReference>
<protein>
    <submittedName>
        <fullName evidence="2">Uncharacterized protein</fullName>
    </submittedName>
</protein>
<dbReference type="OrthoDB" id="4808376at2759"/>
<name>A0A010RKI0_9PEZI</name>
<evidence type="ECO:0000256" key="1">
    <source>
        <dbReference type="SAM" id="SignalP"/>
    </source>
</evidence>
<dbReference type="KEGG" id="cfj:CFIO01_03404"/>
<keyword evidence="3" id="KW-1185">Reference proteome</keyword>
<comment type="caution">
    <text evidence="2">The sequence shown here is derived from an EMBL/GenBank/DDBJ whole genome shotgun (WGS) entry which is preliminary data.</text>
</comment>
<evidence type="ECO:0000313" key="3">
    <source>
        <dbReference type="Proteomes" id="UP000020467"/>
    </source>
</evidence>
<dbReference type="Proteomes" id="UP000020467">
    <property type="component" value="Unassembled WGS sequence"/>
</dbReference>
<keyword evidence="1" id="KW-0732">Signal</keyword>
<dbReference type="AlphaFoldDB" id="A0A010RKI0"/>
<feature type="chain" id="PRO_5001455884" evidence="1">
    <location>
        <begin position="19"/>
        <end position="101"/>
    </location>
</feature>
<dbReference type="EMBL" id="JARH01000413">
    <property type="protein sequence ID" value="EXF80896.1"/>
    <property type="molecule type" value="Genomic_DNA"/>
</dbReference>
<reference evidence="2 3" key="1">
    <citation type="submission" date="2014-02" db="EMBL/GenBank/DDBJ databases">
        <title>The genome sequence of Colletotrichum fioriniae PJ7.</title>
        <authorList>
            <person name="Baroncelli R."/>
            <person name="Thon M.R."/>
        </authorList>
    </citation>
    <scope>NUCLEOTIDE SEQUENCE [LARGE SCALE GENOMIC DNA]</scope>
    <source>
        <strain evidence="2 3">PJ7</strain>
    </source>
</reference>